<evidence type="ECO:0000313" key="3">
    <source>
        <dbReference type="Proteomes" id="UP000583752"/>
    </source>
</evidence>
<accession>A0A848HIR7</accession>
<evidence type="ECO:0000313" key="2">
    <source>
        <dbReference type="EMBL" id="NML61305.1"/>
    </source>
</evidence>
<comment type="caution">
    <text evidence="2">The sequence shown here is derived from an EMBL/GenBank/DDBJ whole genome shotgun (WGS) entry which is preliminary data.</text>
</comment>
<feature type="signal peptide" evidence="1">
    <location>
        <begin position="1"/>
        <end position="21"/>
    </location>
</feature>
<sequence>MLKRILIASLYLFSSPGVASADLTEQEIRWLKAASPVLAYSKKIKLPIDVVVQPKARPGTVPFAMGFVDGRCKLVLSMRGNPEAEAVLKDVPEARHRLLIETMAAHELGHCWRYAQGVWHTLPAGFTEVGEEFADDKSLREESKALRENRREEGYADLVALAWTRHRNPDQYASVYGWLESVRGHHPEVRTAHDTWAWVKLARDASVFGSTDNPFEDVRATWSRGLLEDE</sequence>
<protein>
    <submittedName>
        <fullName evidence="2">Uncharacterized protein</fullName>
    </submittedName>
</protein>
<organism evidence="2 3">
    <name type="scientific">Massilia polaris</name>
    <dbReference type="NCBI Taxonomy" id="2728846"/>
    <lineage>
        <taxon>Bacteria</taxon>
        <taxon>Pseudomonadati</taxon>
        <taxon>Pseudomonadota</taxon>
        <taxon>Betaproteobacteria</taxon>
        <taxon>Burkholderiales</taxon>
        <taxon>Oxalobacteraceae</taxon>
        <taxon>Telluria group</taxon>
        <taxon>Massilia</taxon>
    </lineage>
</organism>
<dbReference type="EMBL" id="JABBGG010000004">
    <property type="protein sequence ID" value="NML61305.1"/>
    <property type="molecule type" value="Genomic_DNA"/>
</dbReference>
<dbReference type="AlphaFoldDB" id="A0A848HIR7"/>
<proteinExistence type="predicted"/>
<reference evidence="2 3" key="1">
    <citation type="submission" date="2020-04" db="EMBL/GenBank/DDBJ databases">
        <title>Massilia sp. RP-1-19 isolated from soil.</title>
        <authorList>
            <person name="Dahal R.H."/>
        </authorList>
    </citation>
    <scope>NUCLEOTIDE SEQUENCE [LARGE SCALE GENOMIC DNA]</scope>
    <source>
        <strain evidence="2 3">RP-1-19</strain>
    </source>
</reference>
<gene>
    <name evidence="2" type="ORF">HHL21_09490</name>
</gene>
<keyword evidence="1" id="KW-0732">Signal</keyword>
<dbReference type="RefSeq" id="WP_169465062.1">
    <property type="nucleotide sequence ID" value="NZ_JABBGG010000004.1"/>
</dbReference>
<dbReference type="Proteomes" id="UP000583752">
    <property type="component" value="Unassembled WGS sequence"/>
</dbReference>
<evidence type="ECO:0000256" key="1">
    <source>
        <dbReference type="SAM" id="SignalP"/>
    </source>
</evidence>
<feature type="chain" id="PRO_5032510086" evidence="1">
    <location>
        <begin position="22"/>
        <end position="230"/>
    </location>
</feature>
<keyword evidence="3" id="KW-1185">Reference proteome</keyword>
<name>A0A848HIR7_9BURK</name>